<gene>
    <name evidence="2" type="ORF">CERZMDRAFT_91592</name>
</gene>
<proteinExistence type="predicted"/>
<evidence type="ECO:0000256" key="1">
    <source>
        <dbReference type="SAM" id="MobiDB-lite"/>
    </source>
</evidence>
<name>A0A6A6F3J2_9PEZI</name>
<evidence type="ECO:0000313" key="2">
    <source>
        <dbReference type="EMBL" id="KAF2208362.1"/>
    </source>
</evidence>
<protein>
    <submittedName>
        <fullName evidence="2">Uncharacterized protein</fullName>
    </submittedName>
</protein>
<feature type="region of interest" description="Disordered" evidence="1">
    <location>
        <begin position="1"/>
        <end position="25"/>
    </location>
</feature>
<dbReference type="Proteomes" id="UP000799539">
    <property type="component" value="Unassembled WGS sequence"/>
</dbReference>
<dbReference type="AlphaFoldDB" id="A0A6A6F3J2"/>
<feature type="region of interest" description="Disordered" evidence="1">
    <location>
        <begin position="56"/>
        <end position="96"/>
    </location>
</feature>
<dbReference type="OrthoDB" id="10585361at2759"/>
<dbReference type="EMBL" id="ML992694">
    <property type="protein sequence ID" value="KAF2208362.1"/>
    <property type="molecule type" value="Genomic_DNA"/>
</dbReference>
<reference evidence="2" key="1">
    <citation type="journal article" date="2020" name="Stud. Mycol.">
        <title>101 Dothideomycetes genomes: a test case for predicting lifestyles and emergence of pathogens.</title>
        <authorList>
            <person name="Haridas S."/>
            <person name="Albert R."/>
            <person name="Binder M."/>
            <person name="Bloem J."/>
            <person name="Labutti K."/>
            <person name="Salamov A."/>
            <person name="Andreopoulos B."/>
            <person name="Baker S."/>
            <person name="Barry K."/>
            <person name="Bills G."/>
            <person name="Bluhm B."/>
            <person name="Cannon C."/>
            <person name="Castanera R."/>
            <person name="Culley D."/>
            <person name="Daum C."/>
            <person name="Ezra D."/>
            <person name="Gonzalez J."/>
            <person name="Henrissat B."/>
            <person name="Kuo A."/>
            <person name="Liang C."/>
            <person name="Lipzen A."/>
            <person name="Lutzoni F."/>
            <person name="Magnuson J."/>
            <person name="Mondo S."/>
            <person name="Nolan M."/>
            <person name="Ohm R."/>
            <person name="Pangilinan J."/>
            <person name="Park H.-J."/>
            <person name="Ramirez L."/>
            <person name="Alfaro M."/>
            <person name="Sun H."/>
            <person name="Tritt A."/>
            <person name="Yoshinaga Y."/>
            <person name="Zwiers L.-H."/>
            <person name="Turgeon B."/>
            <person name="Goodwin S."/>
            <person name="Spatafora J."/>
            <person name="Crous P."/>
            <person name="Grigoriev I."/>
        </authorList>
    </citation>
    <scope>NUCLEOTIDE SEQUENCE</scope>
    <source>
        <strain evidence="2">SCOH1-5</strain>
    </source>
</reference>
<sequence length="196" mass="20858">MAIPMHDRRSRGFSAPTKIQNQTQIRDPETVEALIEETMRVLMDLHRLHQRLIKASKSGEAERHSPLNLAPTPRFSRTGPAPGNHLPSQASLSSTRPIAPLSLSSSRCSSMAENHDKAVLALTDSSSRCASPSSSAATPPTLPCKSPLRKSCIVDGASNRRDSILGPAIALCDELLGESIEVPNTVHDGKGPEGGG</sequence>
<organism evidence="2 3">
    <name type="scientific">Cercospora zeae-maydis SCOH1-5</name>
    <dbReference type="NCBI Taxonomy" id="717836"/>
    <lineage>
        <taxon>Eukaryota</taxon>
        <taxon>Fungi</taxon>
        <taxon>Dikarya</taxon>
        <taxon>Ascomycota</taxon>
        <taxon>Pezizomycotina</taxon>
        <taxon>Dothideomycetes</taxon>
        <taxon>Dothideomycetidae</taxon>
        <taxon>Mycosphaerellales</taxon>
        <taxon>Mycosphaerellaceae</taxon>
        <taxon>Cercospora</taxon>
    </lineage>
</organism>
<feature type="compositionally biased region" description="Polar residues" evidence="1">
    <location>
        <begin position="86"/>
        <end position="96"/>
    </location>
</feature>
<keyword evidence="3" id="KW-1185">Reference proteome</keyword>
<accession>A0A6A6F3J2</accession>
<evidence type="ECO:0000313" key="3">
    <source>
        <dbReference type="Proteomes" id="UP000799539"/>
    </source>
</evidence>